<feature type="transmembrane region" description="Helical" evidence="4">
    <location>
        <begin position="354"/>
        <end position="373"/>
    </location>
</feature>
<dbReference type="Pfam" id="PF07695">
    <property type="entry name" value="7TMR-DISM_7TM"/>
    <property type="match status" value="1"/>
</dbReference>
<comment type="caution">
    <text evidence="7">The sequence shown here is derived from an EMBL/GenBank/DDBJ whole genome shotgun (WGS) entry which is preliminary data.</text>
</comment>
<organism evidence="7 8">
    <name type="scientific">Lysobacter capsici AZ78</name>
    <dbReference type="NCBI Taxonomy" id="1444315"/>
    <lineage>
        <taxon>Bacteria</taxon>
        <taxon>Pseudomonadati</taxon>
        <taxon>Pseudomonadota</taxon>
        <taxon>Gammaproteobacteria</taxon>
        <taxon>Lysobacterales</taxon>
        <taxon>Lysobacteraceae</taxon>
        <taxon>Lysobacter</taxon>
    </lineage>
</organism>
<dbReference type="CDD" id="cd01949">
    <property type="entry name" value="GGDEF"/>
    <property type="match status" value="1"/>
</dbReference>
<feature type="transmembrane region" description="Helical" evidence="4">
    <location>
        <begin position="200"/>
        <end position="218"/>
    </location>
</feature>
<dbReference type="GO" id="GO:0005886">
    <property type="term" value="C:plasma membrane"/>
    <property type="evidence" value="ECO:0007669"/>
    <property type="project" value="TreeGrafter"/>
</dbReference>
<dbReference type="EMBL" id="JAJA02000001">
    <property type="protein sequence ID" value="KWS06197.1"/>
    <property type="molecule type" value="Genomic_DNA"/>
</dbReference>
<dbReference type="InterPro" id="IPR043128">
    <property type="entry name" value="Rev_trsase/Diguanyl_cyclase"/>
</dbReference>
<evidence type="ECO:0000256" key="3">
    <source>
        <dbReference type="ARBA" id="ARBA00034247"/>
    </source>
</evidence>
<keyword evidence="5" id="KW-0732">Signal</keyword>
<dbReference type="GO" id="GO:1902201">
    <property type="term" value="P:negative regulation of bacterial-type flagellum-dependent cell motility"/>
    <property type="evidence" value="ECO:0007669"/>
    <property type="project" value="TreeGrafter"/>
</dbReference>
<accession>A0A108UBU5</accession>
<dbReference type="Pfam" id="PF00990">
    <property type="entry name" value="GGDEF"/>
    <property type="match status" value="1"/>
</dbReference>
<dbReference type="PANTHER" id="PTHR45138">
    <property type="entry name" value="REGULATORY COMPONENTS OF SENSORY TRANSDUCTION SYSTEM"/>
    <property type="match status" value="1"/>
</dbReference>
<dbReference type="PROSITE" id="PS50887">
    <property type="entry name" value="GGDEF"/>
    <property type="match status" value="1"/>
</dbReference>
<feature type="chain" id="PRO_5007131858" description="diguanylate cyclase" evidence="5">
    <location>
        <begin position="27"/>
        <end position="558"/>
    </location>
</feature>
<feature type="transmembrane region" description="Helical" evidence="4">
    <location>
        <begin position="268"/>
        <end position="288"/>
    </location>
</feature>
<evidence type="ECO:0000313" key="7">
    <source>
        <dbReference type="EMBL" id="KWS06197.1"/>
    </source>
</evidence>
<feature type="transmembrane region" description="Helical" evidence="4">
    <location>
        <begin position="171"/>
        <end position="193"/>
    </location>
</feature>
<comment type="cofactor">
    <cofactor evidence="1">
        <name>Mg(2+)</name>
        <dbReference type="ChEBI" id="CHEBI:18420"/>
    </cofactor>
</comment>
<gene>
    <name evidence="7" type="ORF">AZ78_3751</name>
</gene>
<evidence type="ECO:0000256" key="2">
    <source>
        <dbReference type="ARBA" id="ARBA00012528"/>
    </source>
</evidence>
<evidence type="ECO:0000313" key="8">
    <source>
        <dbReference type="Proteomes" id="UP000023435"/>
    </source>
</evidence>
<dbReference type="AlphaFoldDB" id="A0A108UBU5"/>
<feature type="domain" description="GGDEF" evidence="6">
    <location>
        <begin position="419"/>
        <end position="551"/>
    </location>
</feature>
<dbReference type="OrthoDB" id="9803824at2"/>
<evidence type="ECO:0000256" key="5">
    <source>
        <dbReference type="SAM" id="SignalP"/>
    </source>
</evidence>
<keyword evidence="4" id="KW-1133">Transmembrane helix</keyword>
<feature type="transmembrane region" description="Helical" evidence="4">
    <location>
        <begin position="238"/>
        <end position="256"/>
    </location>
</feature>
<dbReference type="FunFam" id="3.30.70.270:FF:000001">
    <property type="entry name" value="Diguanylate cyclase domain protein"/>
    <property type="match status" value="1"/>
</dbReference>
<keyword evidence="8" id="KW-1185">Reference proteome</keyword>
<feature type="signal peptide" evidence="5">
    <location>
        <begin position="1"/>
        <end position="26"/>
    </location>
</feature>
<dbReference type="RefSeq" id="WP_051547295.1">
    <property type="nucleotide sequence ID" value="NZ_JAJA02000001.1"/>
</dbReference>
<dbReference type="InterPro" id="IPR000160">
    <property type="entry name" value="GGDEF_dom"/>
</dbReference>
<keyword evidence="4" id="KW-0472">Membrane</keyword>
<protein>
    <recommendedName>
        <fullName evidence="2">diguanylate cyclase</fullName>
        <ecNumber evidence="2">2.7.7.65</ecNumber>
    </recommendedName>
</protein>
<dbReference type="NCBIfam" id="TIGR00254">
    <property type="entry name" value="GGDEF"/>
    <property type="match status" value="1"/>
</dbReference>
<sequence length="558" mass="61562">MHRFWRSIWQLALILLGLTTAAVASAQPFALSRLEPSTDPPPARVLAGDYDARFVPERGNEIAVLDRNWHWWRLVSTQDVPGDNAPQLVLTQPYRKFVGIWRAGATSPVRRSIHGKAADFRHSSRFLVFPLEGGLHKGEVIYLRAAAADVTASTLLVMPLDAVHRQDMSHIALRSVVLTALGVIALLAFGFWVGLKERGYAYLCLTLVVQTLNLAVEGGETRMIPWLGDIMPDRRTNVVLNTAAVLASVRFLMFFLDLRATQAPVAKLLNICSWLLGGLLLVSMIHTWRASASFGNVVLLVVIGAIVYASAVAIGRRQREAYFLMLAWTPLMAVLIVLVGAYQRWWPSYGWLEYAYPVGLVLGGLGLLLGLAAKLQQLRRDHDSAKHRATYDRLTSVMTRAAIEEGMRQAITEAHRASRPLTVVFFDIDHFKRINDEHGHSAGDEALRTVAERTRNRLRATDLCGRYGGDEILVGLPGTRLEQGLVVAEHLRRTISANPPSINGRVLPLSLSLGVAELRPGESFDQLLERADAALYASKAGGRDRVTVQQAAAHDIAI</sequence>
<name>A0A108UBU5_9GAMM</name>
<dbReference type="Proteomes" id="UP000023435">
    <property type="component" value="Unassembled WGS sequence"/>
</dbReference>
<feature type="transmembrane region" description="Helical" evidence="4">
    <location>
        <begin position="321"/>
        <end position="342"/>
    </location>
</feature>
<dbReference type="PANTHER" id="PTHR45138:SF9">
    <property type="entry name" value="DIGUANYLATE CYCLASE DGCM-RELATED"/>
    <property type="match status" value="1"/>
</dbReference>
<dbReference type="GO" id="GO:0052621">
    <property type="term" value="F:diguanylate cyclase activity"/>
    <property type="evidence" value="ECO:0007669"/>
    <property type="project" value="UniProtKB-EC"/>
</dbReference>
<dbReference type="SMART" id="SM00267">
    <property type="entry name" value="GGDEF"/>
    <property type="match status" value="1"/>
</dbReference>
<dbReference type="GO" id="GO:0043709">
    <property type="term" value="P:cell adhesion involved in single-species biofilm formation"/>
    <property type="evidence" value="ECO:0007669"/>
    <property type="project" value="TreeGrafter"/>
</dbReference>
<dbReference type="InterPro" id="IPR011623">
    <property type="entry name" value="7TMR_DISM_rcpt_extracell_dom1"/>
</dbReference>
<feature type="transmembrane region" description="Helical" evidence="4">
    <location>
        <begin position="294"/>
        <end position="314"/>
    </location>
</feature>
<keyword evidence="4" id="KW-0812">Transmembrane</keyword>
<dbReference type="Gene3D" id="3.30.70.270">
    <property type="match status" value="1"/>
</dbReference>
<dbReference type="InterPro" id="IPR050469">
    <property type="entry name" value="Diguanylate_Cyclase"/>
</dbReference>
<dbReference type="EC" id="2.7.7.65" evidence="2"/>
<dbReference type="InterPro" id="IPR029787">
    <property type="entry name" value="Nucleotide_cyclase"/>
</dbReference>
<evidence type="ECO:0000256" key="1">
    <source>
        <dbReference type="ARBA" id="ARBA00001946"/>
    </source>
</evidence>
<evidence type="ECO:0000259" key="6">
    <source>
        <dbReference type="PROSITE" id="PS50887"/>
    </source>
</evidence>
<reference evidence="7 8" key="1">
    <citation type="journal article" date="2014" name="Genome Announc.">
        <title>Draft Genome Sequence of Lysobacter capsici AZ78, a Bacterium Antagonistic to Plant-Pathogenic Oomycetes.</title>
        <authorList>
            <person name="Puopolo G."/>
            <person name="Sonego P."/>
            <person name="Engelen K."/>
            <person name="Pertot I."/>
        </authorList>
    </citation>
    <scope>NUCLEOTIDE SEQUENCE [LARGE SCALE GENOMIC DNA]</scope>
    <source>
        <strain evidence="7 8">AZ78</strain>
    </source>
</reference>
<comment type="catalytic activity">
    <reaction evidence="3">
        <text>2 GTP = 3',3'-c-di-GMP + 2 diphosphate</text>
        <dbReference type="Rhea" id="RHEA:24898"/>
        <dbReference type="ChEBI" id="CHEBI:33019"/>
        <dbReference type="ChEBI" id="CHEBI:37565"/>
        <dbReference type="ChEBI" id="CHEBI:58805"/>
        <dbReference type="EC" id="2.7.7.65"/>
    </reaction>
</comment>
<dbReference type="SUPFAM" id="SSF55073">
    <property type="entry name" value="Nucleotide cyclase"/>
    <property type="match status" value="1"/>
</dbReference>
<proteinExistence type="predicted"/>
<evidence type="ECO:0000256" key="4">
    <source>
        <dbReference type="SAM" id="Phobius"/>
    </source>
</evidence>